<comment type="caution">
    <text evidence="1">The sequence shown here is derived from an EMBL/GenBank/DDBJ whole genome shotgun (WGS) entry which is preliminary data.</text>
</comment>
<name>A0A417YQ03_9BACI</name>
<protein>
    <submittedName>
        <fullName evidence="1">Uncharacterized protein</fullName>
    </submittedName>
</protein>
<sequence length="207" mass="23524">MLKLVVDNGQLNNNLPTCRKSCDLFDEITGQCSISQGLDVDSPYEAARCGFFMHRESMAIEENLPIHKRFSLIEEDADYLLDDEEIFHQLVGKSVLKEHYSYPSEPDFSSLRKDATWFISPCGTYGCWIVNLYKSLLSIPQDKEAAQKGWSNKVYRSPIPLHDHKSPLSIASKMAWVIDEDGYGQYAMLVNGKISQISAPKPVNWKK</sequence>
<organism evidence="1 2">
    <name type="scientific">Neobacillus notoginsengisoli</name>
    <dbReference type="NCBI Taxonomy" id="1578198"/>
    <lineage>
        <taxon>Bacteria</taxon>
        <taxon>Bacillati</taxon>
        <taxon>Bacillota</taxon>
        <taxon>Bacilli</taxon>
        <taxon>Bacillales</taxon>
        <taxon>Bacillaceae</taxon>
        <taxon>Neobacillus</taxon>
    </lineage>
</organism>
<accession>A0A417YQ03</accession>
<keyword evidence="2" id="KW-1185">Reference proteome</keyword>
<dbReference type="OrthoDB" id="2678260at2"/>
<dbReference type="AlphaFoldDB" id="A0A417YQ03"/>
<gene>
    <name evidence="1" type="ORF">D1B31_18530</name>
</gene>
<reference evidence="1 2" key="1">
    <citation type="journal article" date="2017" name="Int. J. Syst. Evol. Microbiol.">
        <title>Bacillus notoginsengisoli sp. nov., a novel bacterium isolated from the rhizosphere of Panax notoginseng.</title>
        <authorList>
            <person name="Zhang M.Y."/>
            <person name="Cheng J."/>
            <person name="Cai Y."/>
            <person name="Zhang T.Y."/>
            <person name="Wu Y.Y."/>
            <person name="Manikprabhu D."/>
            <person name="Li W.J."/>
            <person name="Zhang Y.X."/>
        </authorList>
    </citation>
    <scope>NUCLEOTIDE SEQUENCE [LARGE SCALE GENOMIC DNA]</scope>
    <source>
        <strain evidence="1 2">JCM 30743</strain>
    </source>
</reference>
<dbReference type="Proteomes" id="UP000284416">
    <property type="component" value="Unassembled WGS sequence"/>
</dbReference>
<proteinExistence type="predicted"/>
<evidence type="ECO:0000313" key="2">
    <source>
        <dbReference type="Proteomes" id="UP000284416"/>
    </source>
</evidence>
<evidence type="ECO:0000313" key="1">
    <source>
        <dbReference type="EMBL" id="RHW36075.1"/>
    </source>
</evidence>
<dbReference type="EMBL" id="QWEG01000012">
    <property type="protein sequence ID" value="RHW36075.1"/>
    <property type="molecule type" value="Genomic_DNA"/>
</dbReference>
<dbReference type="RefSeq" id="WP_118923188.1">
    <property type="nucleotide sequence ID" value="NZ_QWEG01000012.1"/>
</dbReference>